<proteinExistence type="predicted"/>
<dbReference type="AlphaFoldDB" id="A0A931A6X3"/>
<evidence type="ECO:0000313" key="3">
    <source>
        <dbReference type="Proteomes" id="UP000605361"/>
    </source>
</evidence>
<feature type="domain" description="NAD-dependent epimerase/dehydratase" evidence="1">
    <location>
        <begin position="4"/>
        <end position="225"/>
    </location>
</feature>
<accession>A0A931A6X3</accession>
<protein>
    <submittedName>
        <fullName evidence="2">NAD-dependent epimerase/dehydratase family protein</fullName>
    </submittedName>
</protein>
<dbReference type="InterPro" id="IPR050177">
    <property type="entry name" value="Lipid_A_modif_metabolic_enz"/>
</dbReference>
<dbReference type="PANTHER" id="PTHR43245">
    <property type="entry name" value="BIFUNCTIONAL POLYMYXIN RESISTANCE PROTEIN ARNA"/>
    <property type="match status" value="1"/>
</dbReference>
<dbReference type="EMBL" id="JADOGI010000046">
    <property type="protein sequence ID" value="MBF8187466.1"/>
    <property type="molecule type" value="Genomic_DNA"/>
</dbReference>
<dbReference type="RefSeq" id="WP_195896430.1">
    <property type="nucleotide sequence ID" value="NZ_JADOGI010000046.1"/>
</dbReference>
<evidence type="ECO:0000259" key="1">
    <source>
        <dbReference type="Pfam" id="PF01370"/>
    </source>
</evidence>
<sequence length="338" mass="36717">MTRILVLGGTAFVGRAVIASALERGWDVTAFNRGISGSPPEGTKTVHGDRNNSADIAKLATAGPWDAVVDTSGYVPRNVLATAQALEPVVNRYVFMSTVSVYADWPVKPLTESSTVLECPPDADENFGEDVEDGPTKYGYQKSGCELAAQITVGRDRTTVLRPGVVLGPHEYVGRLPWWLRRVSDGGRVLSPGTPSRSIQPVDVRDLANFAVRAIEHSLPGVFNVTAPIGFDTFGGLLANCASVTQSDAEFVWARDEVLLAAGVRQWSEMPLWRVHAGVWQVSSDLAHARGLECRPLVNTVRDTWEWLKATNNLSTHERSNEIGISKTRENEILAALT</sequence>
<dbReference type="Gene3D" id="3.40.50.720">
    <property type="entry name" value="NAD(P)-binding Rossmann-like Domain"/>
    <property type="match status" value="1"/>
</dbReference>
<dbReference type="InterPro" id="IPR001509">
    <property type="entry name" value="Epimerase_deHydtase"/>
</dbReference>
<dbReference type="Proteomes" id="UP000605361">
    <property type="component" value="Unassembled WGS sequence"/>
</dbReference>
<dbReference type="PANTHER" id="PTHR43245:SF13">
    <property type="entry name" value="UDP-D-APIOSE_UDP-D-XYLOSE SYNTHASE 2"/>
    <property type="match status" value="1"/>
</dbReference>
<dbReference type="SUPFAM" id="SSF51735">
    <property type="entry name" value="NAD(P)-binding Rossmann-fold domains"/>
    <property type="match status" value="1"/>
</dbReference>
<dbReference type="InterPro" id="IPR036291">
    <property type="entry name" value="NAD(P)-bd_dom_sf"/>
</dbReference>
<keyword evidence="3" id="KW-1185">Reference proteome</keyword>
<organism evidence="2 3">
    <name type="scientific">Nonomuraea cypriaca</name>
    <dbReference type="NCBI Taxonomy" id="1187855"/>
    <lineage>
        <taxon>Bacteria</taxon>
        <taxon>Bacillati</taxon>
        <taxon>Actinomycetota</taxon>
        <taxon>Actinomycetes</taxon>
        <taxon>Streptosporangiales</taxon>
        <taxon>Streptosporangiaceae</taxon>
        <taxon>Nonomuraea</taxon>
    </lineage>
</organism>
<reference evidence="2" key="1">
    <citation type="submission" date="2020-11" db="EMBL/GenBank/DDBJ databases">
        <title>Whole-genome analyses of Nonomuraea sp. K274.</title>
        <authorList>
            <person name="Veyisoglu A."/>
        </authorList>
    </citation>
    <scope>NUCLEOTIDE SEQUENCE</scope>
    <source>
        <strain evidence="2">K274</strain>
    </source>
</reference>
<dbReference type="Pfam" id="PF01370">
    <property type="entry name" value="Epimerase"/>
    <property type="match status" value="1"/>
</dbReference>
<comment type="caution">
    <text evidence="2">The sequence shown here is derived from an EMBL/GenBank/DDBJ whole genome shotgun (WGS) entry which is preliminary data.</text>
</comment>
<evidence type="ECO:0000313" key="2">
    <source>
        <dbReference type="EMBL" id="MBF8187466.1"/>
    </source>
</evidence>
<gene>
    <name evidence="2" type="ORF">ITP53_17335</name>
</gene>
<name>A0A931A6X3_9ACTN</name>